<dbReference type="Proteomes" id="UP000199679">
    <property type="component" value="Chromosome I"/>
</dbReference>
<feature type="chain" id="PRO_5009270501" evidence="1">
    <location>
        <begin position="21"/>
        <end position="436"/>
    </location>
</feature>
<evidence type="ECO:0000256" key="1">
    <source>
        <dbReference type="SAM" id="SignalP"/>
    </source>
</evidence>
<keyword evidence="4" id="KW-1185">Reference proteome</keyword>
<evidence type="ECO:0000313" key="4">
    <source>
        <dbReference type="Proteomes" id="UP000199679"/>
    </source>
</evidence>
<evidence type="ECO:0000313" key="3">
    <source>
        <dbReference type="EMBL" id="SDT62561.1"/>
    </source>
</evidence>
<dbReference type="EMBL" id="LT629740">
    <property type="protein sequence ID" value="SDT62561.1"/>
    <property type="molecule type" value="Genomic_DNA"/>
</dbReference>
<dbReference type="STRING" id="652787.SAMN05216490_4414"/>
<accession>A0A1H2BWI0</accession>
<dbReference type="OrthoDB" id="783596at2"/>
<proteinExistence type="predicted"/>
<dbReference type="PANTHER" id="PTHR43135">
    <property type="entry name" value="ALPHA-D-RIBOSE 1-METHYLPHOSPHONATE 5-TRIPHOSPHATE DIPHOSPHATASE"/>
    <property type="match status" value="1"/>
</dbReference>
<dbReference type="SUPFAM" id="SSF51338">
    <property type="entry name" value="Composite domain of metallo-dependent hydrolases"/>
    <property type="match status" value="1"/>
</dbReference>
<organism evidence="3 4">
    <name type="scientific">Mucilaginibacter mallensis</name>
    <dbReference type="NCBI Taxonomy" id="652787"/>
    <lineage>
        <taxon>Bacteria</taxon>
        <taxon>Pseudomonadati</taxon>
        <taxon>Bacteroidota</taxon>
        <taxon>Sphingobacteriia</taxon>
        <taxon>Sphingobacteriales</taxon>
        <taxon>Sphingobacteriaceae</taxon>
        <taxon>Mucilaginibacter</taxon>
    </lineage>
</organism>
<gene>
    <name evidence="3" type="ORF">SAMN05216490_4414</name>
</gene>
<feature type="domain" description="Amidohydrolase-related" evidence="2">
    <location>
        <begin position="351"/>
        <end position="394"/>
    </location>
</feature>
<sequence length="436" mass="46879">MKKITAIFGGLLLSINLIYAQATISPAPAQSKPIILTGATIHVGNGQVINNGYISFDKGKITAIGEGSAPNTAGADVIDASGKQIYPGFICPTTNLGLVEIEEGAKGTVDDWETGTLNPNVRSIIAYNTDSKVIPTVRSNGILMAQITPSGEFISGQSSIVQLDAWNWEDAAYKTDMGIHLNWPVVRFESRRGAATGPPQESPAEKAQKAIDAIVELFTEAKAYSEIPKPAVANLKLEAMKGLFNGTKKLFINADGAREIIQSVAFAKKFGISIVIVGGGESYLVTDVLKNNNVPVILTETQRLPDNDEDDVYLPYKLPKMLQDAGVLYGLTGTGFWRQRNLPFEAGQAVGYGLSKEQALSMITLNNAKILGIDKTVGTLEVGKDATLFISKGDALDMIGLDVQTAFIQGRNINLDNLHKQLYRKFSAKYGLKANL</sequence>
<dbReference type="GO" id="GO:0016810">
    <property type="term" value="F:hydrolase activity, acting on carbon-nitrogen (but not peptide) bonds"/>
    <property type="evidence" value="ECO:0007669"/>
    <property type="project" value="InterPro"/>
</dbReference>
<feature type="signal peptide" evidence="1">
    <location>
        <begin position="1"/>
        <end position="20"/>
    </location>
</feature>
<dbReference type="AlphaFoldDB" id="A0A1H2BWI0"/>
<protein>
    <submittedName>
        <fullName evidence="3">Imidazolonepropionase</fullName>
    </submittedName>
</protein>
<dbReference type="Pfam" id="PF01979">
    <property type="entry name" value="Amidohydro_1"/>
    <property type="match status" value="1"/>
</dbReference>
<reference evidence="3 4" key="1">
    <citation type="submission" date="2016-10" db="EMBL/GenBank/DDBJ databases">
        <authorList>
            <person name="de Groot N.N."/>
        </authorList>
    </citation>
    <scope>NUCLEOTIDE SEQUENCE [LARGE SCALE GENOMIC DNA]</scope>
    <source>
        <strain evidence="3 4">MP1X4</strain>
    </source>
</reference>
<dbReference type="InterPro" id="IPR011059">
    <property type="entry name" value="Metal-dep_hydrolase_composite"/>
</dbReference>
<dbReference type="InterPro" id="IPR051781">
    <property type="entry name" value="Metallo-dep_Hydrolase"/>
</dbReference>
<dbReference type="InterPro" id="IPR006680">
    <property type="entry name" value="Amidohydro-rel"/>
</dbReference>
<evidence type="ECO:0000259" key="2">
    <source>
        <dbReference type="Pfam" id="PF01979"/>
    </source>
</evidence>
<name>A0A1H2BWI0_MUCMA</name>
<dbReference type="RefSeq" id="WP_091378226.1">
    <property type="nucleotide sequence ID" value="NZ_LT629740.1"/>
</dbReference>
<keyword evidence="1" id="KW-0732">Signal</keyword>
<dbReference type="SUPFAM" id="SSF51556">
    <property type="entry name" value="Metallo-dependent hydrolases"/>
    <property type="match status" value="1"/>
</dbReference>
<dbReference type="PANTHER" id="PTHR43135:SF3">
    <property type="entry name" value="ALPHA-D-RIBOSE 1-METHYLPHOSPHONATE 5-TRIPHOSPHATE DIPHOSPHATASE"/>
    <property type="match status" value="1"/>
</dbReference>
<dbReference type="Gene3D" id="2.30.40.10">
    <property type="entry name" value="Urease, subunit C, domain 1"/>
    <property type="match status" value="1"/>
</dbReference>
<dbReference type="Gene3D" id="3.20.20.140">
    <property type="entry name" value="Metal-dependent hydrolases"/>
    <property type="match status" value="1"/>
</dbReference>
<dbReference type="InterPro" id="IPR032466">
    <property type="entry name" value="Metal_Hydrolase"/>
</dbReference>